<evidence type="ECO:0000313" key="2">
    <source>
        <dbReference type="Proteomes" id="UP001151081"/>
    </source>
</evidence>
<evidence type="ECO:0008006" key="3">
    <source>
        <dbReference type="Google" id="ProtNLM"/>
    </source>
</evidence>
<organism evidence="1 2">
    <name type="scientific">Polyangium jinanense</name>
    <dbReference type="NCBI Taxonomy" id="2829994"/>
    <lineage>
        <taxon>Bacteria</taxon>
        <taxon>Pseudomonadati</taxon>
        <taxon>Myxococcota</taxon>
        <taxon>Polyangia</taxon>
        <taxon>Polyangiales</taxon>
        <taxon>Polyangiaceae</taxon>
        <taxon>Polyangium</taxon>
    </lineage>
</organism>
<dbReference type="SUPFAM" id="SSF50156">
    <property type="entry name" value="PDZ domain-like"/>
    <property type="match status" value="1"/>
</dbReference>
<protein>
    <recommendedName>
        <fullName evidence="3">PDZ domain-containing protein</fullName>
    </recommendedName>
</protein>
<name>A0A9X3XA36_9BACT</name>
<dbReference type="RefSeq" id="WP_272459107.1">
    <property type="nucleotide sequence ID" value="NZ_JAGTJJ010000025.1"/>
</dbReference>
<sequence>MRDVECTPRWVRSRGSRWKGGTMRFIKPMTFAFVLATSSILVMPPATARADVILPSSIYALGADFDSSARPGLEGAEIRSLHFLSPLLRARIVGGGTYIAEVGDIITSVNDRRVFDHYDLATRLRGLSSGSNVKLGIVDIRSGRTVQVWVTLR</sequence>
<reference evidence="1 2" key="1">
    <citation type="submission" date="2021-04" db="EMBL/GenBank/DDBJ databases">
        <title>Genome analysis of Polyangium sp.</title>
        <authorList>
            <person name="Li Y."/>
            <person name="Wang J."/>
        </authorList>
    </citation>
    <scope>NUCLEOTIDE SEQUENCE [LARGE SCALE GENOMIC DNA]</scope>
    <source>
        <strain evidence="1 2">SDU14</strain>
    </source>
</reference>
<comment type="caution">
    <text evidence="1">The sequence shown here is derived from an EMBL/GenBank/DDBJ whole genome shotgun (WGS) entry which is preliminary data.</text>
</comment>
<dbReference type="Proteomes" id="UP001151081">
    <property type="component" value="Unassembled WGS sequence"/>
</dbReference>
<evidence type="ECO:0000313" key="1">
    <source>
        <dbReference type="EMBL" id="MDC3984948.1"/>
    </source>
</evidence>
<dbReference type="EMBL" id="JAGTJJ010000025">
    <property type="protein sequence ID" value="MDC3984948.1"/>
    <property type="molecule type" value="Genomic_DNA"/>
</dbReference>
<dbReference type="AlphaFoldDB" id="A0A9X3XA36"/>
<gene>
    <name evidence="1" type="ORF">KEG57_30995</name>
</gene>
<dbReference type="InterPro" id="IPR036034">
    <property type="entry name" value="PDZ_sf"/>
</dbReference>
<dbReference type="Gene3D" id="2.30.42.10">
    <property type="match status" value="1"/>
</dbReference>
<proteinExistence type="predicted"/>
<keyword evidence="2" id="KW-1185">Reference proteome</keyword>
<accession>A0A9X3XA36</accession>